<evidence type="ECO:0000313" key="2">
    <source>
        <dbReference type="EMBL" id="CUN73003.1"/>
    </source>
</evidence>
<proteinExistence type="predicted"/>
<evidence type="ECO:0000313" key="3">
    <source>
        <dbReference type="Proteomes" id="UP000095390"/>
    </source>
</evidence>
<evidence type="ECO:0000313" key="1">
    <source>
        <dbReference type="EMBL" id="CUM97940.1"/>
    </source>
</evidence>
<sequence length="66" mass="7750">MILRVMMPILPLVRVPNVYKLTKMAKITSAAIVEISGWGYFYYSYKNDAGLKRYFLNIMLPSQFFH</sequence>
<accession>A0A173ZB06</accession>
<dbReference type="Proteomes" id="UP000095679">
    <property type="component" value="Unassembled WGS sequence"/>
</dbReference>
<organism evidence="2 4">
    <name type="scientific">Anaerobutyricum hallii</name>
    <dbReference type="NCBI Taxonomy" id="39488"/>
    <lineage>
        <taxon>Bacteria</taxon>
        <taxon>Bacillati</taxon>
        <taxon>Bacillota</taxon>
        <taxon>Clostridia</taxon>
        <taxon>Lachnospirales</taxon>
        <taxon>Lachnospiraceae</taxon>
        <taxon>Anaerobutyricum</taxon>
    </lineage>
</organism>
<gene>
    <name evidence="2" type="ORF">ERS852450_00535</name>
    <name evidence="1" type="ORF">ERS852578_01444</name>
</gene>
<dbReference type="EMBL" id="CYYC01000015">
    <property type="protein sequence ID" value="CUM97940.1"/>
    <property type="molecule type" value="Genomic_DNA"/>
</dbReference>
<dbReference type="Proteomes" id="UP000095390">
    <property type="component" value="Unassembled WGS sequence"/>
</dbReference>
<dbReference type="AlphaFoldDB" id="A0A173ZB06"/>
<reference evidence="3 4" key="1">
    <citation type="submission" date="2015-09" db="EMBL/GenBank/DDBJ databases">
        <authorList>
            <consortium name="Pathogen Informatics"/>
        </authorList>
    </citation>
    <scope>NUCLEOTIDE SEQUENCE [LARGE SCALE GENOMIC DNA]</scope>
    <source>
        <strain evidence="2 4">2789STDY5834835</strain>
        <strain evidence="1 3">2789STDY5834966</strain>
    </source>
</reference>
<dbReference type="EMBL" id="CYZL01000003">
    <property type="protein sequence ID" value="CUN73003.1"/>
    <property type="molecule type" value="Genomic_DNA"/>
</dbReference>
<evidence type="ECO:0000313" key="4">
    <source>
        <dbReference type="Proteomes" id="UP000095679"/>
    </source>
</evidence>
<name>A0A173ZB06_9FIRM</name>
<protein>
    <submittedName>
        <fullName evidence="2">Uncharacterized protein</fullName>
    </submittedName>
</protein>